<dbReference type="RefSeq" id="WP_160846026.1">
    <property type="nucleotide sequence ID" value="NZ_WVHT01000010.1"/>
</dbReference>
<name>A0A7K1YFT8_9SPHI</name>
<accession>A0A7K1YFT8</accession>
<protein>
    <submittedName>
        <fullName evidence="1">Uncharacterized protein</fullName>
    </submittedName>
</protein>
<evidence type="ECO:0000313" key="2">
    <source>
        <dbReference type="Proteomes" id="UP000466586"/>
    </source>
</evidence>
<sequence length="323" mass="35930">MKKILSLLVVCVMIAAACKKDSGKLENKPDGTATGQKFPVSFKVSEFSSNVSPFPAQGNHKGQKVSGLSDQIKYLYYYVAKESDSLTMLKSIKQVYSTNPDSPDNYDFGFLQDTLPAGKYQIYIIGSNRPDADVYFIKEEQIYTPPGVYLDFTNWDETNDIGDNFYKKLHLTVTQASPNEVKLDRLVGKVNVKALDAIPQGISKVKVCFGTGSFLFDLGSGNGIYHSGSIPFRTIEYLIKPEDIGKKDLTLSTYFWEAGVSVNLYIYNAAGEEIDHKFVSNGVSLKKNTMVTFSGKFFSLGQGFRVTLNDQWGPETNQGFEYP</sequence>
<dbReference type="PROSITE" id="PS51257">
    <property type="entry name" value="PROKAR_LIPOPROTEIN"/>
    <property type="match status" value="1"/>
</dbReference>
<proteinExistence type="predicted"/>
<organism evidence="1 2">
    <name type="scientific">Hufsiella arboris</name>
    <dbReference type="NCBI Taxonomy" id="2695275"/>
    <lineage>
        <taxon>Bacteria</taxon>
        <taxon>Pseudomonadati</taxon>
        <taxon>Bacteroidota</taxon>
        <taxon>Sphingobacteriia</taxon>
        <taxon>Sphingobacteriales</taxon>
        <taxon>Sphingobacteriaceae</taxon>
        <taxon>Hufsiella</taxon>
    </lineage>
</organism>
<dbReference type="AlphaFoldDB" id="A0A7K1YFT8"/>
<dbReference type="Proteomes" id="UP000466586">
    <property type="component" value="Unassembled WGS sequence"/>
</dbReference>
<dbReference type="EMBL" id="WVHT01000010">
    <property type="protein sequence ID" value="MXV52849.1"/>
    <property type="molecule type" value="Genomic_DNA"/>
</dbReference>
<keyword evidence="2" id="KW-1185">Reference proteome</keyword>
<evidence type="ECO:0000313" key="1">
    <source>
        <dbReference type="EMBL" id="MXV52849.1"/>
    </source>
</evidence>
<gene>
    <name evidence="1" type="ORF">GS399_17895</name>
</gene>
<comment type="caution">
    <text evidence="1">The sequence shown here is derived from an EMBL/GenBank/DDBJ whole genome shotgun (WGS) entry which is preliminary data.</text>
</comment>
<reference evidence="1 2" key="1">
    <citation type="submission" date="2019-11" db="EMBL/GenBank/DDBJ databases">
        <title>Pedobacter sp. HMF7647 Genome sequencing and assembly.</title>
        <authorList>
            <person name="Kang H."/>
            <person name="Kim H."/>
            <person name="Joh K."/>
        </authorList>
    </citation>
    <scope>NUCLEOTIDE SEQUENCE [LARGE SCALE GENOMIC DNA]</scope>
    <source>
        <strain evidence="1 2">HMF7647</strain>
    </source>
</reference>